<dbReference type="EMBL" id="JH658367">
    <property type="protein sequence ID" value="EXK94425.1"/>
    <property type="molecule type" value="Genomic_DNA"/>
</dbReference>
<proteinExistence type="predicted"/>
<dbReference type="OrthoDB" id="10380291at2759"/>
<dbReference type="Proteomes" id="UP000030663">
    <property type="component" value="Unassembled WGS sequence"/>
</dbReference>
<protein>
    <submittedName>
        <fullName evidence="1">Uncharacterized protein</fullName>
    </submittedName>
</protein>
<keyword evidence="2" id="KW-1185">Reference proteome</keyword>
<dbReference type="AlphaFoldDB" id="X0CJ10"/>
<organism evidence="1 2">
    <name type="scientific">Fusarium oxysporum f. sp. raphani 54005</name>
    <dbReference type="NCBI Taxonomy" id="1089458"/>
    <lineage>
        <taxon>Eukaryota</taxon>
        <taxon>Fungi</taxon>
        <taxon>Dikarya</taxon>
        <taxon>Ascomycota</taxon>
        <taxon>Pezizomycotina</taxon>
        <taxon>Sordariomycetes</taxon>
        <taxon>Hypocreomycetidae</taxon>
        <taxon>Hypocreales</taxon>
        <taxon>Nectriaceae</taxon>
        <taxon>Fusarium</taxon>
        <taxon>Fusarium oxysporum species complex</taxon>
    </lineage>
</organism>
<evidence type="ECO:0000313" key="2">
    <source>
        <dbReference type="Proteomes" id="UP000030663"/>
    </source>
</evidence>
<name>X0CJ10_FUSOX</name>
<accession>X0CJ10</accession>
<evidence type="ECO:0000313" key="1">
    <source>
        <dbReference type="EMBL" id="EXK94425.1"/>
    </source>
</evidence>
<reference evidence="1 2" key="1">
    <citation type="submission" date="2011-11" db="EMBL/GenBank/DDBJ databases">
        <title>The Genome Sequence of Fusarium oxysporum PHW815.</title>
        <authorList>
            <consortium name="The Broad Institute Genome Sequencing Platform"/>
            <person name="Ma L.-J."/>
            <person name="Gale L.R."/>
            <person name="Schwartz D.C."/>
            <person name="Zhou S."/>
            <person name="Corby-Kistler H."/>
            <person name="Young S.K."/>
            <person name="Zeng Q."/>
            <person name="Gargeya S."/>
            <person name="Fitzgerald M."/>
            <person name="Haas B."/>
            <person name="Abouelleil A."/>
            <person name="Alvarado L."/>
            <person name="Arachchi H.M."/>
            <person name="Berlin A."/>
            <person name="Brown A."/>
            <person name="Chapman S.B."/>
            <person name="Chen Z."/>
            <person name="Dunbar C."/>
            <person name="Freedman E."/>
            <person name="Gearin G."/>
            <person name="Goldberg J."/>
            <person name="Griggs A."/>
            <person name="Gujja S."/>
            <person name="Heiman D."/>
            <person name="Howarth C."/>
            <person name="Larson L."/>
            <person name="Lui A."/>
            <person name="MacDonald P.J.P."/>
            <person name="Montmayeur A."/>
            <person name="Murphy C."/>
            <person name="Neiman D."/>
            <person name="Pearson M."/>
            <person name="Priest M."/>
            <person name="Roberts A."/>
            <person name="Saif S."/>
            <person name="Shea T."/>
            <person name="Shenoy N."/>
            <person name="Sisk P."/>
            <person name="Stolte C."/>
            <person name="Sykes S."/>
            <person name="Wortman J."/>
            <person name="Nusbaum C."/>
            <person name="Birren B."/>
        </authorList>
    </citation>
    <scope>NUCLEOTIDE SEQUENCE [LARGE SCALE GENOMIC DNA]</scope>
    <source>
        <strain evidence="1 2">54005</strain>
    </source>
</reference>
<gene>
    <name evidence="1" type="ORF">FOQG_04505</name>
</gene>
<dbReference type="HOGENOM" id="CLU_2469184_0_0_1"/>
<sequence>MRLYSGLVQVSSLINLLTGNAMTLSVALAIDLVTITNLPSRLTFWRKPPADATSVPRSLHDVRPPAATLLEQALEAPRAAKREQIPWF</sequence>